<reference evidence="3" key="1">
    <citation type="submission" date="2017-02" db="EMBL/GenBank/DDBJ databases">
        <title>Tessaracoccus aquaemaris sp. nov., isolated from the intestine of a Korean rockfish, Sebastes schlegelii, in a marine aquaculture pond.</title>
        <authorList>
            <person name="Tak E.J."/>
            <person name="Bae J.-W."/>
        </authorList>
    </citation>
    <scope>NUCLEOTIDE SEQUENCE [LARGE SCALE GENOMIC DNA]</scope>
    <source>
        <strain evidence="3">NSG39</strain>
    </source>
</reference>
<sequence length="215" mass="22327">MTIRRGGRSGIGVGWTLVSVAAATVAVLLGWRWLTWTPSVAPDAPVDLAGRQVPVDLPSDEDVSALDTGGFFEAPVQGLRVPLRSALTAGGVINPPSLTEAYLYRDFGDPGDPASGTVVAAMHSVRGGHGPGNALADREGSAEAPSVRISPGDPLLLGAARYVVTQVEIQAKAATSDDARIWSEGSSDLVVLTCLIDPRVPLADQPNLIVFADRV</sequence>
<evidence type="ECO:0000313" key="3">
    <source>
        <dbReference type="Proteomes" id="UP000188145"/>
    </source>
</evidence>
<dbReference type="AlphaFoldDB" id="A0A1Q2CNP7"/>
<gene>
    <name evidence="2" type="ORF">BW730_09680</name>
</gene>
<proteinExistence type="predicted"/>
<keyword evidence="3" id="KW-1185">Reference proteome</keyword>
<organism evidence="2 3">
    <name type="scientific">Tessaracoccus aquimaris</name>
    <dbReference type="NCBI Taxonomy" id="1332264"/>
    <lineage>
        <taxon>Bacteria</taxon>
        <taxon>Bacillati</taxon>
        <taxon>Actinomycetota</taxon>
        <taxon>Actinomycetes</taxon>
        <taxon>Propionibacteriales</taxon>
        <taxon>Propionibacteriaceae</taxon>
        <taxon>Tessaracoccus</taxon>
    </lineage>
</organism>
<protein>
    <recommendedName>
        <fullName evidence="4">Sortase</fullName>
    </recommendedName>
</protein>
<feature type="transmembrane region" description="Helical" evidence="1">
    <location>
        <begin position="12"/>
        <end position="34"/>
    </location>
</feature>
<dbReference type="STRING" id="1332264.BW730_09680"/>
<keyword evidence="1" id="KW-1133">Transmembrane helix</keyword>
<dbReference type="OrthoDB" id="4425249at2"/>
<evidence type="ECO:0000256" key="1">
    <source>
        <dbReference type="SAM" id="Phobius"/>
    </source>
</evidence>
<dbReference type="Proteomes" id="UP000188145">
    <property type="component" value="Chromosome"/>
</dbReference>
<accession>A0A1Q2CNP7</accession>
<keyword evidence="1" id="KW-0812">Transmembrane</keyword>
<dbReference type="KEGG" id="tes:BW730_09680"/>
<evidence type="ECO:0000313" key="2">
    <source>
        <dbReference type="EMBL" id="AQP47719.1"/>
    </source>
</evidence>
<evidence type="ECO:0008006" key="4">
    <source>
        <dbReference type="Google" id="ProtNLM"/>
    </source>
</evidence>
<keyword evidence="1" id="KW-0472">Membrane</keyword>
<dbReference type="EMBL" id="CP019606">
    <property type="protein sequence ID" value="AQP47719.1"/>
    <property type="molecule type" value="Genomic_DNA"/>
</dbReference>
<dbReference type="RefSeq" id="WP_077686053.1">
    <property type="nucleotide sequence ID" value="NZ_CP019606.1"/>
</dbReference>
<name>A0A1Q2CNP7_9ACTN</name>